<evidence type="ECO:0000256" key="3">
    <source>
        <dbReference type="PROSITE-ProRule" id="PRU00284"/>
    </source>
</evidence>
<dbReference type="PANTHER" id="PTHR32089:SF112">
    <property type="entry name" value="LYSOZYME-LIKE PROTEIN-RELATED"/>
    <property type="match status" value="1"/>
</dbReference>
<evidence type="ECO:0000259" key="5">
    <source>
        <dbReference type="PROSITE" id="PS50885"/>
    </source>
</evidence>
<organism evidence="6 7">
    <name type="scientific">Thauera propionica</name>
    <dbReference type="NCBI Taxonomy" id="2019431"/>
    <lineage>
        <taxon>Bacteria</taxon>
        <taxon>Pseudomonadati</taxon>
        <taxon>Pseudomonadota</taxon>
        <taxon>Betaproteobacteria</taxon>
        <taxon>Rhodocyclales</taxon>
        <taxon>Zoogloeaceae</taxon>
        <taxon>Thauera</taxon>
    </lineage>
</organism>
<dbReference type="InterPro" id="IPR003660">
    <property type="entry name" value="HAMP_dom"/>
</dbReference>
<dbReference type="RefSeq" id="WP_094266895.1">
    <property type="nucleotide sequence ID" value="NZ_NOIH01000003.1"/>
</dbReference>
<feature type="domain" description="Methyl-accepting transducer" evidence="4">
    <location>
        <begin position="168"/>
        <end position="385"/>
    </location>
</feature>
<sequence>MNSLFSRSERRRWIACALVLLGAGGAFLGPLHALAALLGAIVVLLWPAGTATSPLTDLDRLLTAFSDGRLVERLPRAYAEPRLEQIRRHLNSSLDQTEAAFREMLGAMEASAEGHDWRRLQTSGLHGTFRIVLERMQTLLERLHQARQSIVREALLSRIFMRSERGLSNAIERVNEALAQVDAGASEVRTLAQDFFETATRMSSSANAMSVSLGGAQESARESAASLSDLDQKTAAIRVLSGQVDQIAKQTNLLALNAAIEAARAGEAGRGFAVVADEVRKLADQSQHAATEITAAISAVSQAMDAVSSRMEGLGEAVAEARGTADAFGDELSRSASAASQIERLAGAIADGADAMTALMGRVSLAQAARANVNQAVSGEAPDLSSRPEIEREALALALEGSWQDNEAERTRLIEAYDSLFARIESQVLQTGIR</sequence>
<dbReference type="Gene3D" id="1.10.287.950">
    <property type="entry name" value="Methyl-accepting chemotaxis protein"/>
    <property type="match status" value="1"/>
</dbReference>
<evidence type="ECO:0000256" key="1">
    <source>
        <dbReference type="ARBA" id="ARBA00023224"/>
    </source>
</evidence>
<dbReference type="GO" id="GO:0016020">
    <property type="term" value="C:membrane"/>
    <property type="evidence" value="ECO:0007669"/>
    <property type="project" value="InterPro"/>
</dbReference>
<evidence type="ECO:0000256" key="2">
    <source>
        <dbReference type="ARBA" id="ARBA00029447"/>
    </source>
</evidence>
<dbReference type="PROSITE" id="PS50885">
    <property type="entry name" value="HAMP"/>
    <property type="match status" value="1"/>
</dbReference>
<dbReference type="PANTHER" id="PTHR32089">
    <property type="entry name" value="METHYL-ACCEPTING CHEMOTAXIS PROTEIN MCPB"/>
    <property type="match status" value="1"/>
</dbReference>
<comment type="similarity">
    <text evidence="2">Belongs to the methyl-accepting chemotaxis (MCP) protein family.</text>
</comment>
<dbReference type="SUPFAM" id="SSF58104">
    <property type="entry name" value="Methyl-accepting chemotaxis protein (MCP) signaling domain"/>
    <property type="match status" value="1"/>
</dbReference>
<evidence type="ECO:0000313" key="6">
    <source>
        <dbReference type="EMBL" id="OYD55048.1"/>
    </source>
</evidence>
<gene>
    <name evidence="6" type="ORF">CGK74_02245</name>
</gene>
<dbReference type="PROSITE" id="PS50111">
    <property type="entry name" value="CHEMOTAXIS_TRANSDUC_2"/>
    <property type="match status" value="1"/>
</dbReference>
<dbReference type="OrthoDB" id="6114328at2"/>
<keyword evidence="7" id="KW-1185">Reference proteome</keyword>
<dbReference type="SMART" id="SM00283">
    <property type="entry name" value="MA"/>
    <property type="match status" value="1"/>
</dbReference>
<feature type="domain" description="HAMP" evidence="5">
    <location>
        <begin position="49"/>
        <end position="102"/>
    </location>
</feature>
<proteinExistence type="inferred from homology"/>
<dbReference type="AlphaFoldDB" id="A0A235F166"/>
<name>A0A235F166_9RHOO</name>
<evidence type="ECO:0000313" key="7">
    <source>
        <dbReference type="Proteomes" id="UP000215181"/>
    </source>
</evidence>
<comment type="caution">
    <text evidence="6">The sequence shown here is derived from an EMBL/GenBank/DDBJ whole genome shotgun (WGS) entry which is preliminary data.</text>
</comment>
<keyword evidence="1 3" id="KW-0807">Transducer</keyword>
<dbReference type="Proteomes" id="UP000215181">
    <property type="component" value="Unassembled WGS sequence"/>
</dbReference>
<dbReference type="InterPro" id="IPR004089">
    <property type="entry name" value="MCPsignal_dom"/>
</dbReference>
<accession>A0A235F166</accession>
<dbReference type="Pfam" id="PF00015">
    <property type="entry name" value="MCPsignal"/>
    <property type="match status" value="1"/>
</dbReference>
<reference evidence="6 7" key="1">
    <citation type="submission" date="2017-07" db="EMBL/GenBank/DDBJ databases">
        <title>Thauera sp. KNDSS-Mac4 genome sequence and assembly.</title>
        <authorList>
            <person name="Mayilraj S."/>
        </authorList>
    </citation>
    <scope>NUCLEOTIDE SEQUENCE [LARGE SCALE GENOMIC DNA]</scope>
    <source>
        <strain evidence="6 7">KNDSS-Mac4</strain>
    </source>
</reference>
<dbReference type="GO" id="GO:0007165">
    <property type="term" value="P:signal transduction"/>
    <property type="evidence" value="ECO:0007669"/>
    <property type="project" value="UniProtKB-KW"/>
</dbReference>
<evidence type="ECO:0000259" key="4">
    <source>
        <dbReference type="PROSITE" id="PS50111"/>
    </source>
</evidence>
<protein>
    <submittedName>
        <fullName evidence="6">Chemotaxis protein</fullName>
    </submittedName>
</protein>
<dbReference type="EMBL" id="NOIH01000003">
    <property type="protein sequence ID" value="OYD55048.1"/>
    <property type="molecule type" value="Genomic_DNA"/>
</dbReference>